<evidence type="ECO:0000313" key="1">
    <source>
        <dbReference type="EMBL" id="QDV53926.1"/>
    </source>
</evidence>
<dbReference type="KEGG" id="gfm:Enr17x_60090"/>
<sequence>MFRDLLLNVIRSGTINDDQSEVPKVGSEQNGAQTSGFYSANINRGENSCIVKLSFARARDVISAFS</sequence>
<proteinExistence type="predicted"/>
<name>A0A518ILF8_9PLAN</name>
<keyword evidence="2" id="KW-1185">Reference proteome</keyword>
<reference evidence="1 2" key="1">
    <citation type="submission" date="2019-03" db="EMBL/GenBank/DDBJ databases">
        <title>Deep-cultivation of Planctomycetes and their phenomic and genomic characterization uncovers novel biology.</title>
        <authorList>
            <person name="Wiegand S."/>
            <person name="Jogler M."/>
            <person name="Boedeker C."/>
            <person name="Pinto D."/>
            <person name="Vollmers J."/>
            <person name="Rivas-Marin E."/>
            <person name="Kohn T."/>
            <person name="Peeters S.H."/>
            <person name="Heuer A."/>
            <person name="Rast P."/>
            <person name="Oberbeckmann S."/>
            <person name="Bunk B."/>
            <person name="Jeske O."/>
            <person name="Meyerdierks A."/>
            <person name="Storesund J.E."/>
            <person name="Kallscheuer N."/>
            <person name="Luecker S."/>
            <person name="Lage O.M."/>
            <person name="Pohl T."/>
            <person name="Merkel B.J."/>
            <person name="Hornburger P."/>
            <person name="Mueller R.-W."/>
            <person name="Bruemmer F."/>
            <person name="Labrenz M."/>
            <person name="Spormann A.M."/>
            <person name="Op den Camp H."/>
            <person name="Overmann J."/>
            <person name="Amann R."/>
            <person name="Jetten M.S.M."/>
            <person name="Mascher T."/>
            <person name="Medema M.H."/>
            <person name="Devos D.P."/>
            <person name="Kaster A.-K."/>
            <person name="Ovreas L."/>
            <person name="Rohde M."/>
            <person name="Galperin M.Y."/>
            <person name="Jogler C."/>
        </authorList>
    </citation>
    <scope>NUCLEOTIDE SEQUENCE [LARGE SCALE GENOMIC DNA]</scope>
    <source>
        <strain evidence="1 2">Enr17</strain>
    </source>
</reference>
<accession>A0A518ILF8</accession>
<dbReference type="Proteomes" id="UP000318313">
    <property type="component" value="Chromosome"/>
</dbReference>
<dbReference type="AlphaFoldDB" id="A0A518ILF8"/>
<evidence type="ECO:0000313" key="2">
    <source>
        <dbReference type="Proteomes" id="UP000318313"/>
    </source>
</evidence>
<protein>
    <submittedName>
        <fullName evidence="1">Uncharacterized protein</fullName>
    </submittedName>
</protein>
<gene>
    <name evidence="1" type="ORF">Enr17x_60090</name>
</gene>
<dbReference type="EMBL" id="CP037452">
    <property type="protein sequence ID" value="QDV53926.1"/>
    <property type="molecule type" value="Genomic_DNA"/>
</dbReference>
<organism evidence="1 2">
    <name type="scientific">Gimesia fumaroli</name>
    <dbReference type="NCBI Taxonomy" id="2527976"/>
    <lineage>
        <taxon>Bacteria</taxon>
        <taxon>Pseudomonadati</taxon>
        <taxon>Planctomycetota</taxon>
        <taxon>Planctomycetia</taxon>
        <taxon>Planctomycetales</taxon>
        <taxon>Planctomycetaceae</taxon>
        <taxon>Gimesia</taxon>
    </lineage>
</organism>